<dbReference type="Proteomes" id="UP000257144">
    <property type="component" value="Unassembled WGS sequence"/>
</dbReference>
<proteinExistence type="predicted"/>
<organism evidence="1 2">
    <name type="scientific">Neobacillus piezotolerans</name>
    <dbReference type="NCBI Taxonomy" id="2259171"/>
    <lineage>
        <taxon>Bacteria</taxon>
        <taxon>Bacillati</taxon>
        <taxon>Bacillota</taxon>
        <taxon>Bacilli</taxon>
        <taxon>Bacillales</taxon>
        <taxon>Bacillaceae</taxon>
        <taxon>Neobacillus</taxon>
    </lineage>
</organism>
<evidence type="ECO:0000313" key="2">
    <source>
        <dbReference type="Proteomes" id="UP000257144"/>
    </source>
</evidence>
<accession>A0A3D8GPR6</accession>
<reference evidence="1 2" key="1">
    <citation type="submission" date="2018-07" db="EMBL/GenBank/DDBJ databases">
        <title>Bacillus sp. YLB-04 draft genome sequence.</title>
        <authorList>
            <person name="Yu L."/>
            <person name="Tang X."/>
        </authorList>
    </citation>
    <scope>NUCLEOTIDE SEQUENCE [LARGE SCALE GENOMIC DNA]</scope>
    <source>
        <strain evidence="1 2">YLB-04</strain>
    </source>
</reference>
<name>A0A3D8GPR6_9BACI</name>
<protein>
    <submittedName>
        <fullName evidence="1">Uncharacterized protein</fullName>
    </submittedName>
</protein>
<comment type="caution">
    <text evidence="1">The sequence shown here is derived from an EMBL/GenBank/DDBJ whole genome shotgun (WGS) entry which is preliminary data.</text>
</comment>
<dbReference type="EMBL" id="QNQT01000005">
    <property type="protein sequence ID" value="RDU36483.1"/>
    <property type="molecule type" value="Genomic_DNA"/>
</dbReference>
<keyword evidence="2" id="KW-1185">Reference proteome</keyword>
<dbReference type="AlphaFoldDB" id="A0A3D8GPR6"/>
<evidence type="ECO:0000313" key="1">
    <source>
        <dbReference type="EMBL" id="RDU36483.1"/>
    </source>
</evidence>
<sequence>MWLYEGILKILDEKGPLPLSALCYEADSLFLGDEFTHGPSEIYTVLNKEKELFSIKDGMISINPGKQPLKLSVFAELPGVGAHQLRVDFTRGQFILIEWRDKDSPRFNGVSEPKQPGDIAAFKRKVYKSAIWNWDKSYLSGEGIILDGFTWSVKLKTKSAVYERSGTNKFPVKWKILQGGIRELTGYPFG</sequence>
<dbReference type="OrthoDB" id="4979632at2"/>
<gene>
    <name evidence="1" type="ORF">DRW41_13210</name>
</gene>